<dbReference type="Proteomes" id="UP000002640">
    <property type="component" value="Unassembled WGS sequence"/>
</dbReference>
<protein>
    <recommendedName>
        <fullName evidence="10">Alpha-type protein kinase domain-containing protein</fullName>
    </recommendedName>
</protein>
<organism evidence="8 9">
    <name type="scientific">Phytophthora sojae (strain P6497)</name>
    <name type="common">Soybean stem and root rot agent</name>
    <name type="synonym">Phytophthora megasperma f. sp. glycines</name>
    <dbReference type="NCBI Taxonomy" id="1094619"/>
    <lineage>
        <taxon>Eukaryota</taxon>
        <taxon>Sar</taxon>
        <taxon>Stramenopiles</taxon>
        <taxon>Oomycota</taxon>
        <taxon>Peronosporomycetes</taxon>
        <taxon>Peronosporales</taxon>
        <taxon>Peronosporaceae</taxon>
        <taxon>Phytophthora</taxon>
    </lineage>
</organism>
<dbReference type="Gene3D" id="3.20.200.10">
    <property type="entry name" value="MHCK/EF2 kinase"/>
    <property type="match status" value="1"/>
</dbReference>
<dbReference type="GO" id="GO:0008270">
    <property type="term" value="F:zinc ion binding"/>
    <property type="evidence" value="ECO:0007669"/>
    <property type="project" value="UniProtKB-KW"/>
</dbReference>
<evidence type="ECO:0000256" key="3">
    <source>
        <dbReference type="ARBA" id="ARBA00022777"/>
    </source>
</evidence>
<keyword evidence="4" id="KW-0479">Metal-binding</keyword>
<keyword evidence="2" id="KW-0808">Transferase</keyword>
<feature type="domain" description="C3H1-type" evidence="6">
    <location>
        <begin position="129"/>
        <end position="157"/>
    </location>
</feature>
<dbReference type="Gene3D" id="3.40.50.410">
    <property type="entry name" value="von Willebrand factor, type A domain"/>
    <property type="match status" value="1"/>
</dbReference>
<dbReference type="PROSITE" id="PS51158">
    <property type="entry name" value="ALPHA_KINASE"/>
    <property type="match status" value="1"/>
</dbReference>
<evidence type="ECO:0000259" key="6">
    <source>
        <dbReference type="PROSITE" id="PS50103"/>
    </source>
</evidence>
<evidence type="ECO:0000256" key="5">
    <source>
        <dbReference type="SAM" id="Coils"/>
    </source>
</evidence>
<feature type="coiled-coil region" evidence="5">
    <location>
        <begin position="104"/>
        <end position="131"/>
    </location>
</feature>
<gene>
    <name evidence="8" type="ORF">PHYSODRAFT_309644</name>
</gene>
<keyword evidence="4" id="KW-0863">Zinc-finger</keyword>
<keyword evidence="4" id="KW-0862">Zinc</keyword>
<dbReference type="AlphaFoldDB" id="G4YGH0"/>
<dbReference type="InterPro" id="IPR004166">
    <property type="entry name" value="a-kinase_dom"/>
</dbReference>
<keyword evidence="1" id="KW-0723">Serine/threonine-protein kinase</keyword>
<keyword evidence="9" id="KW-1185">Reference proteome</keyword>
<dbReference type="EMBL" id="JH159151">
    <property type="protein sequence ID" value="EGZ29083.1"/>
    <property type="molecule type" value="Genomic_DNA"/>
</dbReference>
<dbReference type="GeneID" id="20643172"/>
<feature type="coiled-coil region" evidence="5">
    <location>
        <begin position="158"/>
        <end position="185"/>
    </location>
</feature>
<dbReference type="SMR" id="G4YGH0"/>
<feature type="domain" description="Alpha-type protein kinase" evidence="7">
    <location>
        <begin position="488"/>
        <end position="711"/>
    </location>
</feature>
<dbReference type="Gene3D" id="3.30.200.20">
    <property type="entry name" value="Phosphorylase Kinase, domain 1"/>
    <property type="match status" value="1"/>
</dbReference>
<evidence type="ECO:0000313" key="9">
    <source>
        <dbReference type="Proteomes" id="UP000002640"/>
    </source>
</evidence>
<dbReference type="SMART" id="SM00811">
    <property type="entry name" value="Alpha_kinase"/>
    <property type="match status" value="1"/>
</dbReference>
<dbReference type="PANTHER" id="PTHR47763">
    <property type="entry name" value="ALPHA-PROTEIN KINASE VWKA"/>
    <property type="match status" value="1"/>
</dbReference>
<name>G4YGH0_PHYSP</name>
<dbReference type="InterPro" id="IPR000571">
    <property type="entry name" value="Znf_CCCH"/>
</dbReference>
<accession>G4YGH0</accession>
<evidence type="ECO:0008006" key="10">
    <source>
        <dbReference type="Google" id="ProtNLM"/>
    </source>
</evidence>
<dbReference type="InterPro" id="IPR036465">
    <property type="entry name" value="vWFA_dom_sf"/>
</dbReference>
<reference evidence="8 9" key="1">
    <citation type="journal article" date="2006" name="Science">
        <title>Phytophthora genome sequences uncover evolutionary origins and mechanisms of pathogenesis.</title>
        <authorList>
            <person name="Tyler B.M."/>
            <person name="Tripathy S."/>
            <person name="Zhang X."/>
            <person name="Dehal P."/>
            <person name="Jiang R.H."/>
            <person name="Aerts A."/>
            <person name="Arredondo F.D."/>
            <person name="Baxter L."/>
            <person name="Bensasson D."/>
            <person name="Beynon J.L."/>
            <person name="Chapman J."/>
            <person name="Damasceno C.M."/>
            <person name="Dorrance A.E."/>
            <person name="Dou D."/>
            <person name="Dickerman A.W."/>
            <person name="Dubchak I.L."/>
            <person name="Garbelotto M."/>
            <person name="Gijzen M."/>
            <person name="Gordon S.G."/>
            <person name="Govers F."/>
            <person name="Grunwald N.J."/>
            <person name="Huang W."/>
            <person name="Ivors K.L."/>
            <person name="Jones R.W."/>
            <person name="Kamoun S."/>
            <person name="Krampis K."/>
            <person name="Lamour K.H."/>
            <person name="Lee M.K."/>
            <person name="McDonald W.H."/>
            <person name="Medina M."/>
            <person name="Meijer H.J."/>
            <person name="Nordberg E.K."/>
            <person name="Maclean D.J."/>
            <person name="Ospina-Giraldo M.D."/>
            <person name="Morris P.F."/>
            <person name="Phuntumart V."/>
            <person name="Putnam N.H."/>
            <person name="Rash S."/>
            <person name="Rose J.K."/>
            <person name="Sakihama Y."/>
            <person name="Salamov A.A."/>
            <person name="Savidor A."/>
            <person name="Scheuring C.F."/>
            <person name="Smith B.M."/>
            <person name="Sobral B.W."/>
            <person name="Terry A."/>
            <person name="Torto-Alalibo T.A."/>
            <person name="Win J."/>
            <person name="Xu Z."/>
            <person name="Zhang H."/>
            <person name="Grigoriev I.V."/>
            <person name="Rokhsar D.S."/>
            <person name="Boore J.L."/>
        </authorList>
    </citation>
    <scope>NUCLEOTIDE SEQUENCE [LARGE SCALE GENOMIC DNA]</scope>
    <source>
        <strain evidence="8 9">P6497</strain>
    </source>
</reference>
<dbReference type="SUPFAM" id="SSF56112">
    <property type="entry name" value="Protein kinase-like (PK-like)"/>
    <property type="match status" value="1"/>
</dbReference>
<proteinExistence type="predicted"/>
<dbReference type="InParanoid" id="G4YGH0"/>
<dbReference type="GO" id="GO:0004674">
    <property type="term" value="F:protein serine/threonine kinase activity"/>
    <property type="evidence" value="ECO:0007669"/>
    <property type="project" value="UniProtKB-KW"/>
</dbReference>
<evidence type="ECO:0000313" key="8">
    <source>
        <dbReference type="EMBL" id="EGZ29083.1"/>
    </source>
</evidence>
<dbReference type="RefSeq" id="XP_009516358.1">
    <property type="nucleotide sequence ID" value="XM_009518063.1"/>
</dbReference>
<dbReference type="InterPro" id="IPR052969">
    <property type="entry name" value="Thr-specific_kinase-like"/>
</dbReference>
<feature type="zinc finger region" description="C3H1-type" evidence="4">
    <location>
        <begin position="129"/>
        <end position="157"/>
    </location>
</feature>
<dbReference type="PANTHER" id="PTHR47763:SF4">
    <property type="entry name" value="ALPHA-PROTEIN KINASE VWKA"/>
    <property type="match status" value="1"/>
</dbReference>
<feature type="coiled-coil region" evidence="5">
    <location>
        <begin position="15"/>
        <end position="69"/>
    </location>
</feature>
<keyword evidence="5" id="KW-0175">Coiled coil</keyword>
<dbReference type="SUPFAM" id="SSF53300">
    <property type="entry name" value="vWA-like"/>
    <property type="match status" value="1"/>
</dbReference>
<dbReference type="CDD" id="cd04515">
    <property type="entry name" value="Alpha_kinase"/>
    <property type="match status" value="1"/>
</dbReference>
<evidence type="ECO:0000256" key="1">
    <source>
        <dbReference type="ARBA" id="ARBA00022527"/>
    </source>
</evidence>
<evidence type="ECO:0000256" key="2">
    <source>
        <dbReference type="ARBA" id="ARBA00022679"/>
    </source>
</evidence>
<dbReference type="Pfam" id="PF02816">
    <property type="entry name" value="Alpha_kinase"/>
    <property type="match status" value="1"/>
</dbReference>
<dbReference type="KEGG" id="psoj:PHYSODRAFT_309644"/>
<dbReference type="PROSITE" id="PS50103">
    <property type="entry name" value="ZF_C3H1"/>
    <property type="match status" value="1"/>
</dbReference>
<dbReference type="InterPro" id="IPR011009">
    <property type="entry name" value="Kinase-like_dom_sf"/>
</dbReference>
<dbReference type="GO" id="GO:0005524">
    <property type="term" value="F:ATP binding"/>
    <property type="evidence" value="ECO:0007669"/>
    <property type="project" value="InterPro"/>
</dbReference>
<keyword evidence="3" id="KW-0418">Kinase</keyword>
<evidence type="ECO:0000259" key="7">
    <source>
        <dbReference type="PROSITE" id="PS51158"/>
    </source>
</evidence>
<sequence length="829" mass="92027">MSSSSSKHSPSAIRAAEANEEIARLREQMRAMEAASAAPRIPSASSVRAAEAEAEIARLRAQLRARDAADRSPSVVTASPTPADQEVARLREQVLAGRSSPRRKSASSIRADAAQAEIAKLRKQLEQQSEKKKVCSFYQGNAWCAYGDRLRFTHDDDTKLLREKLAAKDRELAAKERELKDAQRFSKIRSEMTKKVAKVEKEMRHKYAMANTLELVIVMDCTGSMSPWIEQAKSSIISIIDGLVFVTYRDFCDGNKRLQTHELSANVAAVRTSISGLGAFGGGDGPEDIPGGLAAAMEMFGQAEAKRLVLVADAPCHCSRFHDTTDDMTYRHQIEQSPDICAQMRDRAKRGIGFTFIEIQPSFTAKMVAILQEEFYATRTSDGFDREFRKVTLATSGDVVRFASVVRSSASSSLSASKGRSLIASSKIALGVSSYHHYGPTGKRTTNLFKVEDEEDEEDVLPFPTKPIDWSEVNHSPEIAAVRHSLHFRPNERVDWKKLDLKHTQQETKIRVLRTCFAKGAMRTGHTMYDCNMEKKLVAKVYFGKTASIAGTSARSLQNDVEMQIVAKHLATEFSLSEDVEDAVDFIFTCWYEIKDPLRAGLTASMAMFTAEPYIDGDYKKYNNSNGWTSDEGLNLSETAQAFSHFTWQKTYGQLMVVDLQGVGCIFTDPQIHSKQKEMFGCGNLSDAGMAAFFVTHECNAVCSALQLLPAKRTESGSKVVGASDVAASCDEAKPKAMNKVVNKSMTCSCPLCASIITVLHSAFIEAHRKGREVYCEPCVVRIEQKGKRHCSICKTEYEFSPYWYAMKGMEPPSSCGRSRRANYSRWLE</sequence>
<dbReference type="OMA" id="IDCTISM"/>
<evidence type="ECO:0000256" key="4">
    <source>
        <dbReference type="PROSITE-ProRule" id="PRU00723"/>
    </source>
</evidence>